<proteinExistence type="predicted"/>
<dbReference type="SUPFAM" id="SSF54427">
    <property type="entry name" value="NTF2-like"/>
    <property type="match status" value="1"/>
</dbReference>
<gene>
    <name evidence="1" type="ORF">GII30_07425</name>
</gene>
<dbReference type="RefSeq" id="WP_005185821.1">
    <property type="nucleotide sequence ID" value="NZ_CP045804.1"/>
</dbReference>
<name>A0A857KIC7_9ACTN</name>
<accession>A0A857KIC7</accession>
<dbReference type="EMBL" id="CP045810">
    <property type="protein sequence ID" value="QHN39026.1"/>
    <property type="molecule type" value="Genomic_DNA"/>
</dbReference>
<dbReference type="InterPro" id="IPR032710">
    <property type="entry name" value="NTF2-like_dom_sf"/>
</dbReference>
<evidence type="ECO:0000313" key="1">
    <source>
        <dbReference type="EMBL" id="QHN39026.1"/>
    </source>
</evidence>
<evidence type="ECO:0008006" key="2">
    <source>
        <dbReference type="Google" id="ProtNLM"/>
    </source>
</evidence>
<reference evidence="1" key="1">
    <citation type="journal article" date="2021" name="Nat. Microbiol.">
        <title>Cocultivation of an ultrasmall environmental parasitic bacterium with lytic ability against bacteria associated with wastewater foams.</title>
        <authorList>
            <person name="Batinovic S."/>
            <person name="Rose J.J.A."/>
            <person name="Ratcliffe J."/>
            <person name="Seviour R.J."/>
            <person name="Petrovski S."/>
        </authorList>
    </citation>
    <scope>NUCLEOTIDE SEQUENCE</scope>
    <source>
        <strain evidence="1">CON44</strain>
    </source>
</reference>
<sequence length="130" mass="14252">MSSASAAAGRDAGTTDAVETVRRYVIELYNHGNVGLVDEICADPMARHSSDGVINLSRAEQTDRITKDLAANSPQFTIVSLFGDDTHACLTWNAERRTNGETLCGIEIFEVHDGVITDVWNSNYFKGTWK</sequence>
<dbReference type="Gene3D" id="3.10.450.50">
    <property type="match status" value="1"/>
</dbReference>
<organism evidence="1">
    <name type="scientific">Gordonia amarae</name>
    <dbReference type="NCBI Taxonomy" id="36821"/>
    <lineage>
        <taxon>Bacteria</taxon>
        <taxon>Bacillati</taxon>
        <taxon>Actinomycetota</taxon>
        <taxon>Actinomycetes</taxon>
        <taxon>Mycobacteriales</taxon>
        <taxon>Gordoniaceae</taxon>
        <taxon>Gordonia</taxon>
    </lineage>
</organism>
<dbReference type="AlphaFoldDB" id="A0A857KIC7"/>
<protein>
    <recommendedName>
        <fullName evidence="2">SnoaL-like domain-containing protein</fullName>
    </recommendedName>
</protein>